<dbReference type="PANTHER" id="PTHR15004:SF0">
    <property type="entry name" value="GLUTAMYL-TRNA(GLN) AMIDOTRANSFERASE SUBUNIT C, MITOCHONDRIAL"/>
    <property type="match status" value="1"/>
</dbReference>
<dbReference type="Gene3D" id="1.10.20.60">
    <property type="entry name" value="Glu-tRNAGln amidotransferase C subunit, N-terminal domain"/>
    <property type="match status" value="1"/>
</dbReference>
<comment type="function">
    <text evidence="1">Allows the formation of correctly charged Asn-tRNA(Asn) or Gln-tRNA(Gln) through the transamidation of misacylated Asp-tRNA(Asn) or Glu-tRNA(Gln) in organisms which lack either or both of asparaginyl-tRNA or glutaminyl-tRNA synthetases. The reaction takes place in the presence of glutamine and ATP through an activated phospho-Asp-tRNA(Asn) or phospho-Glu-tRNA(Gln).</text>
</comment>
<comment type="similarity">
    <text evidence="1">Belongs to the GatC family.</text>
</comment>
<evidence type="ECO:0000313" key="3">
    <source>
        <dbReference type="Proteomes" id="UP000546464"/>
    </source>
</evidence>
<keyword evidence="3" id="KW-1185">Reference proteome</keyword>
<protein>
    <recommendedName>
        <fullName evidence="1">Aspartyl/glutamyl-tRNA(Asn/Gln) amidotransferase subunit C</fullName>
        <shortName evidence="1">Asp/Glu-ADT subunit C</shortName>
        <ecNumber evidence="1">6.3.5.-</ecNumber>
    </recommendedName>
</protein>
<dbReference type="Pfam" id="PF02686">
    <property type="entry name" value="GatC"/>
    <property type="match status" value="1"/>
</dbReference>
<keyword evidence="1" id="KW-0547">Nucleotide-binding</keyword>
<dbReference type="EMBL" id="JACHVB010000012">
    <property type="protein sequence ID" value="MBC2593063.1"/>
    <property type="molecule type" value="Genomic_DNA"/>
</dbReference>
<organism evidence="2 3">
    <name type="scientific">Ruficoccus amylovorans</name>
    <dbReference type="NCBI Taxonomy" id="1804625"/>
    <lineage>
        <taxon>Bacteria</taxon>
        <taxon>Pseudomonadati</taxon>
        <taxon>Verrucomicrobiota</taxon>
        <taxon>Opitutia</taxon>
        <taxon>Puniceicoccales</taxon>
        <taxon>Cerasicoccaceae</taxon>
        <taxon>Ruficoccus</taxon>
    </lineage>
</organism>
<dbReference type="GO" id="GO:0016740">
    <property type="term" value="F:transferase activity"/>
    <property type="evidence" value="ECO:0007669"/>
    <property type="project" value="UniProtKB-KW"/>
</dbReference>
<comment type="caution">
    <text evidence="2">The sequence shown here is derived from an EMBL/GenBank/DDBJ whole genome shotgun (WGS) entry which is preliminary data.</text>
</comment>
<keyword evidence="2" id="KW-0808">Transferase</keyword>
<dbReference type="GO" id="GO:0070681">
    <property type="term" value="P:glutaminyl-tRNAGln biosynthesis via transamidation"/>
    <property type="evidence" value="ECO:0007669"/>
    <property type="project" value="TreeGrafter"/>
</dbReference>
<evidence type="ECO:0000256" key="1">
    <source>
        <dbReference type="HAMAP-Rule" id="MF_00122"/>
    </source>
</evidence>
<dbReference type="RefSeq" id="WP_185674062.1">
    <property type="nucleotide sequence ID" value="NZ_JACHVB010000012.1"/>
</dbReference>
<sequence length="97" mass="10874">MPSEKIDIEYVARLARIDLTDEEKRTFTSQLEDILAYVDKLNQVDVSGVEPMAHAFSLENVLDDDEPGQPLPVEQALRNAPAQRDNQIVVPKVVEDA</sequence>
<dbReference type="NCBIfam" id="TIGR00135">
    <property type="entry name" value="gatC"/>
    <property type="match status" value="1"/>
</dbReference>
<comment type="catalytic activity">
    <reaction evidence="1">
        <text>L-glutamyl-tRNA(Gln) + L-glutamine + ATP + H2O = L-glutaminyl-tRNA(Gln) + L-glutamate + ADP + phosphate + H(+)</text>
        <dbReference type="Rhea" id="RHEA:17521"/>
        <dbReference type="Rhea" id="RHEA-COMP:9681"/>
        <dbReference type="Rhea" id="RHEA-COMP:9684"/>
        <dbReference type="ChEBI" id="CHEBI:15377"/>
        <dbReference type="ChEBI" id="CHEBI:15378"/>
        <dbReference type="ChEBI" id="CHEBI:29985"/>
        <dbReference type="ChEBI" id="CHEBI:30616"/>
        <dbReference type="ChEBI" id="CHEBI:43474"/>
        <dbReference type="ChEBI" id="CHEBI:58359"/>
        <dbReference type="ChEBI" id="CHEBI:78520"/>
        <dbReference type="ChEBI" id="CHEBI:78521"/>
        <dbReference type="ChEBI" id="CHEBI:456216"/>
    </reaction>
</comment>
<comment type="subunit">
    <text evidence="1">Heterotrimer of A, B and C subunits.</text>
</comment>
<evidence type="ECO:0000313" key="2">
    <source>
        <dbReference type="EMBL" id="MBC2593063.1"/>
    </source>
</evidence>
<keyword evidence="1" id="KW-0436">Ligase</keyword>
<comment type="catalytic activity">
    <reaction evidence="1">
        <text>L-aspartyl-tRNA(Asn) + L-glutamine + ATP + H2O = L-asparaginyl-tRNA(Asn) + L-glutamate + ADP + phosphate + 2 H(+)</text>
        <dbReference type="Rhea" id="RHEA:14513"/>
        <dbReference type="Rhea" id="RHEA-COMP:9674"/>
        <dbReference type="Rhea" id="RHEA-COMP:9677"/>
        <dbReference type="ChEBI" id="CHEBI:15377"/>
        <dbReference type="ChEBI" id="CHEBI:15378"/>
        <dbReference type="ChEBI" id="CHEBI:29985"/>
        <dbReference type="ChEBI" id="CHEBI:30616"/>
        <dbReference type="ChEBI" id="CHEBI:43474"/>
        <dbReference type="ChEBI" id="CHEBI:58359"/>
        <dbReference type="ChEBI" id="CHEBI:78515"/>
        <dbReference type="ChEBI" id="CHEBI:78516"/>
        <dbReference type="ChEBI" id="CHEBI:456216"/>
    </reaction>
</comment>
<dbReference type="Proteomes" id="UP000546464">
    <property type="component" value="Unassembled WGS sequence"/>
</dbReference>
<dbReference type="SUPFAM" id="SSF141000">
    <property type="entry name" value="Glu-tRNAGln amidotransferase C subunit"/>
    <property type="match status" value="1"/>
</dbReference>
<dbReference type="GO" id="GO:0006412">
    <property type="term" value="P:translation"/>
    <property type="evidence" value="ECO:0007669"/>
    <property type="project" value="UniProtKB-UniRule"/>
</dbReference>
<keyword evidence="1" id="KW-0648">Protein biosynthesis</keyword>
<dbReference type="InterPro" id="IPR036113">
    <property type="entry name" value="Asp/Glu-ADT_sf_sub_c"/>
</dbReference>
<dbReference type="EC" id="6.3.5.-" evidence="1"/>
<accession>A0A842H962</accession>
<name>A0A842H962_9BACT</name>
<gene>
    <name evidence="1 2" type="primary">gatC</name>
    <name evidence="2" type="ORF">H5P28_02200</name>
</gene>
<dbReference type="GO" id="GO:0006450">
    <property type="term" value="P:regulation of translational fidelity"/>
    <property type="evidence" value="ECO:0007669"/>
    <property type="project" value="InterPro"/>
</dbReference>
<dbReference type="GO" id="GO:0050567">
    <property type="term" value="F:glutaminyl-tRNA synthase (glutamine-hydrolyzing) activity"/>
    <property type="evidence" value="ECO:0007669"/>
    <property type="project" value="UniProtKB-UniRule"/>
</dbReference>
<proteinExistence type="inferred from homology"/>
<dbReference type="HAMAP" id="MF_00122">
    <property type="entry name" value="GatC"/>
    <property type="match status" value="1"/>
</dbReference>
<dbReference type="GO" id="GO:0005524">
    <property type="term" value="F:ATP binding"/>
    <property type="evidence" value="ECO:0007669"/>
    <property type="project" value="UniProtKB-KW"/>
</dbReference>
<dbReference type="AlphaFoldDB" id="A0A842H962"/>
<reference evidence="2 3" key="1">
    <citation type="submission" date="2020-07" db="EMBL/GenBank/DDBJ databases">
        <authorList>
            <person name="Feng X."/>
        </authorList>
    </citation>
    <scope>NUCLEOTIDE SEQUENCE [LARGE SCALE GENOMIC DNA]</scope>
    <source>
        <strain evidence="2 3">JCM31066</strain>
    </source>
</reference>
<dbReference type="InterPro" id="IPR003837">
    <property type="entry name" value="GatC"/>
</dbReference>
<dbReference type="PANTHER" id="PTHR15004">
    <property type="entry name" value="GLUTAMYL-TRNA(GLN) AMIDOTRANSFERASE SUBUNIT C, MITOCHONDRIAL"/>
    <property type="match status" value="1"/>
</dbReference>
<keyword evidence="1" id="KW-0067">ATP-binding</keyword>